<keyword evidence="1" id="KW-1133">Transmembrane helix</keyword>
<feature type="transmembrane region" description="Helical" evidence="1">
    <location>
        <begin position="134"/>
        <end position="153"/>
    </location>
</feature>
<keyword evidence="2" id="KW-0675">Receptor</keyword>
<gene>
    <name evidence="2 4" type="primary">str-32</name>
    <name evidence="2" type="ORF">CELE_T19H12.7</name>
    <name evidence="4" type="ORF">T19H12.7</name>
</gene>
<dbReference type="RefSeq" id="NP_504306.1">
    <property type="nucleotide sequence ID" value="NM_071905.1"/>
</dbReference>
<name>O01611_CAEEL</name>
<dbReference type="HOGENOM" id="CLU_036335_4_1_1"/>
<dbReference type="InterPro" id="IPR019428">
    <property type="entry name" value="7TM_GPCR_serpentine_rcpt_Str"/>
</dbReference>
<accession>O01611</accession>
<dbReference type="SUPFAM" id="SSF81321">
    <property type="entry name" value="Family A G protein-coupled receptor-like"/>
    <property type="match status" value="1"/>
</dbReference>
<feature type="transmembrane region" description="Helical" evidence="1">
    <location>
        <begin position="45"/>
        <end position="68"/>
    </location>
</feature>
<evidence type="ECO:0000313" key="2">
    <source>
        <dbReference type="EMBL" id="CCD67003.1"/>
    </source>
</evidence>
<dbReference type="OMA" id="IRWHNVA"/>
<feature type="transmembrane region" description="Helical" evidence="1">
    <location>
        <begin position="6"/>
        <end position="33"/>
    </location>
</feature>
<keyword evidence="3" id="KW-1185">Reference proteome</keyword>
<proteinExistence type="predicted"/>
<dbReference type="KEGG" id="cel:CELE_T19H12.7"/>
<dbReference type="PhylomeDB" id="O01611"/>
<feature type="transmembrane region" description="Helical" evidence="1">
    <location>
        <begin position="199"/>
        <end position="223"/>
    </location>
</feature>
<dbReference type="PaxDb" id="6239-T19H12.7"/>
<dbReference type="EMBL" id="BX284605">
    <property type="protein sequence ID" value="CCD67003.1"/>
    <property type="molecule type" value="Genomic_DNA"/>
</dbReference>
<dbReference type="UCSC" id="T19H12.7">
    <property type="organism name" value="c. elegans"/>
</dbReference>
<dbReference type="Proteomes" id="UP000001940">
    <property type="component" value="Chromosome V"/>
</dbReference>
<dbReference type="OrthoDB" id="5819992at2759"/>
<dbReference type="eggNOG" id="ENOG502TGEV">
    <property type="taxonomic scope" value="Eukaryota"/>
</dbReference>
<reference evidence="2 3" key="1">
    <citation type="journal article" date="1998" name="Science">
        <title>Genome sequence of the nematode C. elegans: a platform for investigating biology.</title>
        <authorList>
            <consortium name="The C. elegans sequencing consortium"/>
            <person name="Sulson J.E."/>
            <person name="Waterston R."/>
        </authorList>
    </citation>
    <scope>NUCLEOTIDE SEQUENCE [LARGE SCALE GENOMIC DNA]</scope>
    <source>
        <strain evidence="2 3">Bristol N2</strain>
    </source>
</reference>
<dbReference type="FunCoup" id="O01611">
    <property type="interactions" value="1"/>
</dbReference>
<dbReference type="AGR" id="WB:WBGene00006098"/>
<sequence length="336" mass="39400">MVWFLFYPFAVQASKVVFASTVLINLYLIYLTIAKTKRIAGSYKYMIIMFSTIGIVFCFMKASLHPYLHSHNSGLMFFSLGPDWENFKQVETGLMVYTGVYSAMISLLAIQFVFRYWTLFNDEKLKYFNTWRCVVWFLYVFLIGMGWSFMIYFCAPSDRYSRNYMRESLFDTYQMDVEKTVGFFVVVRREDNSIRWHNVAFIGGLIFDLIIQYIIVIYCGTTMNSKMQEKLASFSVANRKLQEQLFKTLILQITIPSIIFHLPFVPVLCAPLFNLEFDFESGMIYCLFSLYPSIDSIILMSVVQDYRQEIKKFQSIPSAISESVLKRFTQTPVVLF</sequence>
<dbReference type="InParanoid" id="O01611"/>
<dbReference type="Pfam" id="PF10326">
    <property type="entry name" value="7TM_GPCR_Str"/>
    <property type="match status" value="1"/>
</dbReference>
<keyword evidence="1" id="KW-0812">Transmembrane</keyword>
<keyword evidence="1" id="KW-0472">Membrane</keyword>
<feature type="transmembrane region" description="Helical" evidence="1">
    <location>
        <begin position="94"/>
        <end position="114"/>
    </location>
</feature>
<evidence type="ECO:0000256" key="1">
    <source>
        <dbReference type="SAM" id="Phobius"/>
    </source>
</evidence>
<dbReference type="PIR" id="T34452">
    <property type="entry name" value="T34452"/>
</dbReference>
<evidence type="ECO:0000313" key="3">
    <source>
        <dbReference type="Proteomes" id="UP000001940"/>
    </source>
</evidence>
<feature type="transmembrane region" description="Helical" evidence="1">
    <location>
        <begin position="282"/>
        <end position="303"/>
    </location>
</feature>
<feature type="transmembrane region" description="Helical" evidence="1">
    <location>
        <begin position="244"/>
        <end position="262"/>
    </location>
</feature>
<dbReference type="PANTHER" id="PTHR46000:SF6">
    <property type="entry name" value="SEVEN TM RECEPTOR"/>
    <property type="match status" value="1"/>
</dbReference>
<dbReference type="CTD" id="191973"/>
<organism evidence="2 3">
    <name type="scientific">Caenorhabditis elegans</name>
    <dbReference type="NCBI Taxonomy" id="6239"/>
    <lineage>
        <taxon>Eukaryota</taxon>
        <taxon>Metazoa</taxon>
        <taxon>Ecdysozoa</taxon>
        <taxon>Nematoda</taxon>
        <taxon>Chromadorea</taxon>
        <taxon>Rhabditida</taxon>
        <taxon>Rhabditina</taxon>
        <taxon>Rhabditomorpha</taxon>
        <taxon>Rhabditoidea</taxon>
        <taxon>Rhabditidae</taxon>
        <taxon>Peloderinae</taxon>
        <taxon>Caenorhabditis</taxon>
    </lineage>
</organism>
<evidence type="ECO:0000313" key="4">
    <source>
        <dbReference type="WormBase" id="T19H12.7"/>
    </source>
</evidence>
<dbReference type="GeneID" id="191973"/>
<dbReference type="SMR" id="O01611"/>
<dbReference type="AlphaFoldDB" id="O01611"/>
<protein>
    <submittedName>
        <fullName evidence="2">Seven TM Receptor</fullName>
    </submittedName>
</protein>
<dbReference type="WormBase" id="T19H12.7">
    <property type="protein sequence ID" value="CE13764"/>
    <property type="gene ID" value="WBGene00006098"/>
    <property type="gene designation" value="str-32"/>
</dbReference>
<dbReference type="PANTHER" id="PTHR46000">
    <property type="entry name" value="SEVEN TM RECEPTOR-RELATED"/>
    <property type="match status" value="1"/>
</dbReference>